<dbReference type="EMBL" id="CAJVQB010070271">
    <property type="protein sequence ID" value="CAG8842805.1"/>
    <property type="molecule type" value="Genomic_DNA"/>
</dbReference>
<feature type="non-terminal residue" evidence="1">
    <location>
        <position position="46"/>
    </location>
</feature>
<organism evidence="1 2">
    <name type="scientific">Gigaspora margarita</name>
    <dbReference type="NCBI Taxonomy" id="4874"/>
    <lineage>
        <taxon>Eukaryota</taxon>
        <taxon>Fungi</taxon>
        <taxon>Fungi incertae sedis</taxon>
        <taxon>Mucoromycota</taxon>
        <taxon>Glomeromycotina</taxon>
        <taxon>Glomeromycetes</taxon>
        <taxon>Diversisporales</taxon>
        <taxon>Gigasporaceae</taxon>
        <taxon>Gigaspora</taxon>
    </lineage>
</organism>
<evidence type="ECO:0000313" key="1">
    <source>
        <dbReference type="EMBL" id="CAG8842805.1"/>
    </source>
</evidence>
<name>A0ABN7WWZ8_GIGMA</name>
<keyword evidence="2" id="KW-1185">Reference proteome</keyword>
<protein>
    <submittedName>
        <fullName evidence="1">31065_t:CDS:1</fullName>
    </submittedName>
</protein>
<feature type="non-terminal residue" evidence="1">
    <location>
        <position position="1"/>
    </location>
</feature>
<proteinExistence type="predicted"/>
<gene>
    <name evidence="1" type="ORF">GMARGA_LOCUS36188</name>
</gene>
<sequence>LKTHCNIDYEYLNALIDVAKNLQKEFDKSVRQKEIKNDLRKLTSEL</sequence>
<evidence type="ECO:0000313" key="2">
    <source>
        <dbReference type="Proteomes" id="UP000789901"/>
    </source>
</evidence>
<accession>A0ABN7WWZ8</accession>
<dbReference type="Proteomes" id="UP000789901">
    <property type="component" value="Unassembled WGS sequence"/>
</dbReference>
<comment type="caution">
    <text evidence="1">The sequence shown here is derived from an EMBL/GenBank/DDBJ whole genome shotgun (WGS) entry which is preliminary data.</text>
</comment>
<reference evidence="1 2" key="1">
    <citation type="submission" date="2021-06" db="EMBL/GenBank/DDBJ databases">
        <authorList>
            <person name="Kallberg Y."/>
            <person name="Tangrot J."/>
            <person name="Rosling A."/>
        </authorList>
    </citation>
    <scope>NUCLEOTIDE SEQUENCE [LARGE SCALE GENOMIC DNA]</scope>
    <source>
        <strain evidence="1 2">120-4 pot B 10/14</strain>
    </source>
</reference>